<dbReference type="EMBL" id="JANBPT010000052">
    <property type="protein sequence ID" value="KAJ1928975.1"/>
    <property type="molecule type" value="Genomic_DNA"/>
</dbReference>
<proteinExistence type="predicted"/>
<sequence length="453" mass="51158">MPLYRIAEAPSPPPPSKIEKLALWANDLKKVTNLTKKSPKIFPAVANEFSNLCVIVQSTEDVDTTFRLRLESRSHGLWVFSKPGEGRARKWKLPKDIAQRTCVAPDDSVNPRDLDPAGCRHGLFQNKAVPLYRMEKNLQLGDTDLTVRVNAVLGLDKGLEKNFRFDGVFGVARSGLENSPFTYSGINEALERTLGPHYFHHFNVCAGYRRSDQPVVITPDTPVGELIMSTHALPAMAQAEPGRVGSFPVKISATHFLSPGNSLKIYYGDHLVVSMDDVNVQFEVASRFIYLPEHQMDEFADQLSADEIQVPLYAIDQYKPDSKTPLDLPDFNSLYAFGNLDLSELKDVTFQFNQDFKIVLAPSEYTLKPAPNAKAGFMKDRQMTNRYFSTIARHNGDKSYEEGNTVIFGEILFRHYYVSMETQMEEREHGSVPARRAVHLYRKTTEQKLCEAM</sequence>
<name>A0A9W8ADR9_9FUNG</name>
<dbReference type="AlphaFoldDB" id="A0A9W8ADR9"/>
<gene>
    <name evidence="1" type="ORF">IWQ60_001567</name>
</gene>
<organism evidence="1 2">
    <name type="scientific">Tieghemiomyces parasiticus</name>
    <dbReference type="NCBI Taxonomy" id="78921"/>
    <lineage>
        <taxon>Eukaryota</taxon>
        <taxon>Fungi</taxon>
        <taxon>Fungi incertae sedis</taxon>
        <taxon>Zoopagomycota</taxon>
        <taxon>Kickxellomycotina</taxon>
        <taxon>Dimargaritomycetes</taxon>
        <taxon>Dimargaritales</taxon>
        <taxon>Dimargaritaceae</taxon>
        <taxon>Tieghemiomyces</taxon>
    </lineage>
</organism>
<dbReference type="InterPro" id="IPR021109">
    <property type="entry name" value="Peptidase_aspartic_dom_sf"/>
</dbReference>
<dbReference type="SUPFAM" id="SSF50630">
    <property type="entry name" value="Acid proteases"/>
    <property type="match status" value="1"/>
</dbReference>
<reference evidence="1" key="1">
    <citation type="submission" date="2022-07" db="EMBL/GenBank/DDBJ databases">
        <title>Phylogenomic reconstructions and comparative analyses of Kickxellomycotina fungi.</title>
        <authorList>
            <person name="Reynolds N.K."/>
            <person name="Stajich J.E."/>
            <person name="Barry K."/>
            <person name="Grigoriev I.V."/>
            <person name="Crous P."/>
            <person name="Smith M.E."/>
        </authorList>
    </citation>
    <scope>NUCLEOTIDE SEQUENCE</scope>
    <source>
        <strain evidence="1">RSA 861</strain>
    </source>
</reference>
<dbReference type="Gene3D" id="2.40.70.10">
    <property type="entry name" value="Acid Proteases"/>
    <property type="match status" value="1"/>
</dbReference>
<evidence type="ECO:0000313" key="1">
    <source>
        <dbReference type="EMBL" id="KAJ1928975.1"/>
    </source>
</evidence>
<protein>
    <submittedName>
        <fullName evidence="1">Uncharacterized protein</fullName>
    </submittedName>
</protein>
<evidence type="ECO:0000313" key="2">
    <source>
        <dbReference type="Proteomes" id="UP001150569"/>
    </source>
</evidence>
<keyword evidence="2" id="KW-1185">Reference proteome</keyword>
<comment type="caution">
    <text evidence="1">The sequence shown here is derived from an EMBL/GenBank/DDBJ whole genome shotgun (WGS) entry which is preliminary data.</text>
</comment>
<dbReference type="Proteomes" id="UP001150569">
    <property type="component" value="Unassembled WGS sequence"/>
</dbReference>
<accession>A0A9W8ADR9</accession>